<evidence type="ECO:0000313" key="1">
    <source>
        <dbReference type="EMBL" id="GGV00816.1"/>
    </source>
</evidence>
<evidence type="ECO:0000313" key="2">
    <source>
        <dbReference type="EMBL" id="OEV37323.1"/>
    </source>
</evidence>
<accession>A0A8H9LVB1</accession>
<sequence length="170" mass="18729">MLLELQHQASVLAGQVQVELLDVDVHDLLGAGARLAERPPQRLLPEVDVVAADQPKVRRRGLAALAVVRDLREHRDPVSAEELEQFETDALAGFVLARTSAGLADSTIRGDVGHVEEIRTWFGRSLWDMEPADADAYSGRVLRGSPSGTRLARSQALSTYFLFLELRHNV</sequence>
<dbReference type="AlphaFoldDB" id="A0A1E7NA12"/>
<dbReference type="EMBL" id="BMUB01000024">
    <property type="protein sequence ID" value="GGV00816.1"/>
    <property type="molecule type" value="Genomic_DNA"/>
</dbReference>
<accession>A0A1E7NA12</accession>
<reference evidence="1" key="5">
    <citation type="submission" date="2020-09" db="EMBL/GenBank/DDBJ databases">
        <authorList>
            <person name="Sun Q."/>
            <person name="Ohkuma M."/>
        </authorList>
    </citation>
    <scope>NUCLEOTIDE SEQUENCE</scope>
    <source>
        <strain evidence="1">JCM 4434</strain>
    </source>
</reference>
<reference evidence="2" key="3">
    <citation type="submission" date="2016-08" db="EMBL/GenBank/DDBJ databases">
        <title>Sequencing, Assembly and Comparative Genomics of S. aureofaciens ATCC 10762.</title>
        <authorList>
            <person name="Gradnigo J.S."/>
            <person name="Johnson N."/>
            <person name="Somerville G.A."/>
        </authorList>
    </citation>
    <scope>NUCLEOTIDE SEQUENCE [LARGE SCALE GENOMIC DNA]</scope>
    <source>
        <strain evidence="2">ATCC 10762</strain>
    </source>
</reference>
<dbReference type="EMBL" id="JPRF03000021">
    <property type="protein sequence ID" value="OEV37323.1"/>
    <property type="molecule type" value="Genomic_DNA"/>
</dbReference>
<reference evidence="3" key="4">
    <citation type="submission" date="2016-08" db="EMBL/GenBank/DDBJ databases">
        <title>Sequencing, assembly and comparative genomics of S. aureofaciens ATCC 10762.</title>
        <authorList>
            <person name="Gradnigo J.S."/>
            <person name="Johnson N."/>
            <person name="Somerville G.A."/>
        </authorList>
    </citation>
    <scope>NUCLEOTIDE SEQUENCE [LARGE SCALE GENOMIC DNA]</scope>
    <source>
        <strain evidence="3">ATCC 10762 / DSM 40127 / CCM 3239 / JCM 4008 / LMG 5968 / NBRC 12843 / NCIMB 8234 / A-377</strain>
    </source>
</reference>
<evidence type="ECO:0000313" key="3">
    <source>
        <dbReference type="Proteomes" id="UP000037395"/>
    </source>
</evidence>
<dbReference type="Proteomes" id="UP000037395">
    <property type="component" value="Unassembled WGS sequence"/>
</dbReference>
<dbReference type="GeneID" id="97490661"/>
<protein>
    <submittedName>
        <fullName evidence="2">Uncharacterized protein</fullName>
    </submittedName>
</protein>
<reference evidence="2 3" key="2">
    <citation type="submission" date="2014-07" db="EMBL/GenBank/DDBJ databases">
        <authorList>
            <person name="Zhang J.E."/>
            <person name="Yang H."/>
            <person name="Guo J."/>
            <person name="Deng Z."/>
            <person name="Luo H."/>
            <person name="Luo M."/>
            <person name="Zhao B."/>
        </authorList>
    </citation>
    <scope>NUCLEOTIDE SEQUENCE [LARGE SCALE GENOMIC DNA]</scope>
    <source>
        <strain evidence="2">ATCC 10762</strain>
        <strain evidence="3">ATCC 10762 / DSM 40127 / CCM 3239 / JCM 4008 / LMG 5968 / NBRC 12843 / NCIMB 8234 / A-377</strain>
    </source>
</reference>
<dbReference type="Proteomes" id="UP000610124">
    <property type="component" value="Unassembled WGS sequence"/>
</dbReference>
<gene>
    <name evidence="1" type="ORF">GCM10010502_64220</name>
    <name evidence="2" type="ORF">HS99_0005915</name>
</gene>
<reference evidence="1" key="1">
    <citation type="journal article" date="2014" name="Int. J. Syst. Evol. Microbiol.">
        <title>Complete genome sequence of Corynebacterium casei LMG S-19264T (=DSM 44701T), isolated from a smear-ripened cheese.</title>
        <authorList>
            <consortium name="US DOE Joint Genome Institute (JGI-PGF)"/>
            <person name="Walter F."/>
            <person name="Albersmeier A."/>
            <person name="Kalinowski J."/>
            <person name="Ruckert C."/>
        </authorList>
    </citation>
    <scope>NUCLEOTIDE SEQUENCE</scope>
    <source>
        <strain evidence="1">JCM 4434</strain>
    </source>
</reference>
<organism evidence="2 3">
    <name type="scientific">Kitasatospora aureofaciens</name>
    <name type="common">Streptomyces aureofaciens</name>
    <dbReference type="NCBI Taxonomy" id="1894"/>
    <lineage>
        <taxon>Bacteria</taxon>
        <taxon>Bacillati</taxon>
        <taxon>Actinomycetota</taxon>
        <taxon>Actinomycetes</taxon>
        <taxon>Kitasatosporales</taxon>
        <taxon>Streptomycetaceae</taxon>
        <taxon>Kitasatospora</taxon>
    </lineage>
</organism>
<keyword evidence="3" id="KW-1185">Reference proteome</keyword>
<dbReference type="RefSeq" id="WP_050366217.1">
    <property type="nucleotide sequence ID" value="NZ_BMUB01000024.1"/>
</dbReference>
<proteinExistence type="predicted"/>
<name>A0A1E7NA12_KITAU</name>
<comment type="caution">
    <text evidence="2">The sequence shown here is derived from an EMBL/GenBank/DDBJ whole genome shotgun (WGS) entry which is preliminary data.</text>
</comment>